<dbReference type="InterPro" id="IPR018333">
    <property type="entry name" value="Squalene_cyclase"/>
</dbReference>
<dbReference type="Proteomes" id="UP000631114">
    <property type="component" value="Unassembled WGS sequence"/>
</dbReference>
<proteinExistence type="predicted"/>
<gene>
    <name evidence="2" type="ORF">IFM89_006462</name>
</gene>
<accession>A0A835IK11</accession>
<dbReference type="SUPFAM" id="SSF48239">
    <property type="entry name" value="Terpenoid cyclases/Protein prenyltransferases"/>
    <property type="match status" value="1"/>
</dbReference>
<dbReference type="PANTHER" id="PTHR11764:SF58">
    <property type="entry name" value="BETA-AMYRIN SYNTHASE-RELATED"/>
    <property type="match status" value="1"/>
</dbReference>
<keyword evidence="1" id="KW-0413">Isomerase</keyword>
<name>A0A835IK11_9MAGN</name>
<keyword evidence="3" id="KW-1185">Reference proteome</keyword>
<comment type="caution">
    <text evidence="2">The sequence shown here is derived from an EMBL/GenBank/DDBJ whole genome shotgun (WGS) entry which is preliminary data.</text>
</comment>
<dbReference type="PANTHER" id="PTHR11764">
    <property type="entry name" value="TERPENE CYCLASE/MUTASE FAMILY MEMBER"/>
    <property type="match status" value="1"/>
</dbReference>
<evidence type="ECO:0000256" key="1">
    <source>
        <dbReference type="ARBA" id="ARBA00023235"/>
    </source>
</evidence>
<dbReference type="AlphaFoldDB" id="A0A835IK11"/>
<evidence type="ECO:0000313" key="2">
    <source>
        <dbReference type="EMBL" id="KAF9619275.1"/>
    </source>
</evidence>
<dbReference type="InterPro" id="IPR008930">
    <property type="entry name" value="Terpenoid_cyclase/PrenylTrfase"/>
</dbReference>
<reference evidence="2 3" key="1">
    <citation type="submission" date="2020-10" db="EMBL/GenBank/DDBJ databases">
        <title>The Coptis chinensis genome and diversification of protoberbering-type alkaloids.</title>
        <authorList>
            <person name="Wang B."/>
            <person name="Shu S."/>
            <person name="Song C."/>
            <person name="Liu Y."/>
        </authorList>
    </citation>
    <scope>NUCLEOTIDE SEQUENCE [LARGE SCALE GENOMIC DNA]</scope>
    <source>
        <strain evidence="2">HL-2020</strain>
        <tissue evidence="2">Leaf</tissue>
    </source>
</reference>
<dbReference type="GO" id="GO:0005811">
    <property type="term" value="C:lipid droplet"/>
    <property type="evidence" value="ECO:0007669"/>
    <property type="project" value="InterPro"/>
</dbReference>
<protein>
    <submittedName>
        <fullName evidence="2">Uncharacterized protein</fullName>
    </submittedName>
</protein>
<organism evidence="2 3">
    <name type="scientific">Coptis chinensis</name>
    <dbReference type="NCBI Taxonomy" id="261450"/>
    <lineage>
        <taxon>Eukaryota</taxon>
        <taxon>Viridiplantae</taxon>
        <taxon>Streptophyta</taxon>
        <taxon>Embryophyta</taxon>
        <taxon>Tracheophyta</taxon>
        <taxon>Spermatophyta</taxon>
        <taxon>Magnoliopsida</taxon>
        <taxon>Ranunculales</taxon>
        <taxon>Ranunculaceae</taxon>
        <taxon>Coptidoideae</taxon>
        <taxon>Coptis</taxon>
    </lineage>
</organism>
<sequence>MWKLKIAERSDSPWVFSTNDFTRRQFWEYDPNYGTPEERAEVEKAREKYTKNRFQVKPCSDALLQLQLTNENQFSQNLPAVRLRDDEEVTNEAVTITLRRAVHFCSAMQASHGHWPAENSAPLFLLPPPEL</sequence>
<dbReference type="GO" id="GO:0016866">
    <property type="term" value="F:intramolecular transferase activity"/>
    <property type="evidence" value="ECO:0007669"/>
    <property type="project" value="InterPro"/>
</dbReference>
<evidence type="ECO:0000313" key="3">
    <source>
        <dbReference type="Proteomes" id="UP000631114"/>
    </source>
</evidence>
<dbReference type="OrthoDB" id="21502at2759"/>
<dbReference type="GO" id="GO:0016104">
    <property type="term" value="P:triterpenoid biosynthetic process"/>
    <property type="evidence" value="ECO:0007669"/>
    <property type="project" value="InterPro"/>
</dbReference>
<dbReference type="EMBL" id="JADFTS010000002">
    <property type="protein sequence ID" value="KAF9619275.1"/>
    <property type="molecule type" value="Genomic_DNA"/>
</dbReference>